<dbReference type="PANTHER" id="PTHR30251">
    <property type="entry name" value="PILUS ASSEMBLY CHAPERONE"/>
    <property type="match status" value="1"/>
</dbReference>
<dbReference type="STRING" id="1278073.MYSTI_01788"/>
<dbReference type="PATRIC" id="fig|1278073.3.peg.1836"/>
<sequence>MRLRLSTWARCLGLSALLSGALPGAGLAATVEVNPIRLELEGGAKGVVVTVRNQGTETTRFQASVHTWTQDEGGRMTLQPTQEVFFFPAMLTLEPGESRPIRVGISSAARNTERSFRLIVEELPPVGPLPPSMGLKILTRVSIPVFVAPTHRDVQARVEEVDLRDSHFQFRVRNPGTVNFFIRQARVRALDAQGQRVVEKEEPGWYVLPGNSRAFALGITAEHCQKVRSLEVEVETDQGVYRQSAPVGTRESCGVPVVP</sequence>
<dbReference type="Pfam" id="PF00345">
    <property type="entry name" value="PapD_N"/>
    <property type="match status" value="1"/>
</dbReference>
<keyword evidence="4" id="KW-1185">Reference proteome</keyword>
<evidence type="ECO:0000313" key="4">
    <source>
        <dbReference type="Proteomes" id="UP000011131"/>
    </source>
</evidence>
<dbReference type="RefSeq" id="WP_015347382.1">
    <property type="nucleotide sequence ID" value="NC_020126.1"/>
</dbReference>
<keyword evidence="1" id="KW-0732">Signal</keyword>
<dbReference type="InterPro" id="IPR050643">
    <property type="entry name" value="Periplasmic_pilus_chap"/>
</dbReference>
<feature type="chain" id="PRO_5003983600" description="Pili assembly chaperone N-terminal domain-containing protein" evidence="1">
    <location>
        <begin position="29"/>
        <end position="259"/>
    </location>
</feature>
<dbReference type="SUPFAM" id="SSF49354">
    <property type="entry name" value="PapD-like"/>
    <property type="match status" value="1"/>
</dbReference>
<dbReference type="InterPro" id="IPR016147">
    <property type="entry name" value="Pili_assmbl_chaperone_N"/>
</dbReference>
<evidence type="ECO:0000313" key="3">
    <source>
        <dbReference type="EMBL" id="AGC43120.1"/>
    </source>
</evidence>
<dbReference type="GO" id="GO:0071555">
    <property type="term" value="P:cell wall organization"/>
    <property type="evidence" value="ECO:0007669"/>
    <property type="project" value="InterPro"/>
</dbReference>
<dbReference type="AlphaFoldDB" id="L7U5K2"/>
<feature type="signal peptide" evidence="1">
    <location>
        <begin position="1"/>
        <end position="28"/>
    </location>
</feature>
<dbReference type="OrthoDB" id="511700at2"/>
<dbReference type="Proteomes" id="UP000011131">
    <property type="component" value="Chromosome"/>
</dbReference>
<dbReference type="eggNOG" id="COG3121">
    <property type="taxonomic scope" value="Bacteria"/>
</dbReference>
<dbReference type="KEGG" id="msd:MYSTI_01788"/>
<proteinExistence type="predicted"/>
<feature type="domain" description="Pili assembly chaperone N-terminal" evidence="2">
    <location>
        <begin position="31"/>
        <end position="150"/>
    </location>
</feature>
<evidence type="ECO:0000256" key="1">
    <source>
        <dbReference type="SAM" id="SignalP"/>
    </source>
</evidence>
<name>L7U5K2_MYXSD</name>
<dbReference type="InterPro" id="IPR008962">
    <property type="entry name" value="PapD-like_sf"/>
</dbReference>
<dbReference type="Gene3D" id="2.60.40.10">
    <property type="entry name" value="Immunoglobulins"/>
    <property type="match status" value="1"/>
</dbReference>
<dbReference type="EMBL" id="CP004025">
    <property type="protein sequence ID" value="AGC43120.1"/>
    <property type="molecule type" value="Genomic_DNA"/>
</dbReference>
<reference evidence="3 4" key="1">
    <citation type="journal article" date="2013" name="Genome Announc.">
        <title>Complete genome sequence of Myxococcus stipitatus strain DSM 14675, a fruiting myxobacterium.</title>
        <authorList>
            <person name="Huntley S."/>
            <person name="Kneip S."/>
            <person name="Treuner-Lange A."/>
            <person name="Sogaard-Andersen L."/>
        </authorList>
    </citation>
    <scope>NUCLEOTIDE SEQUENCE [LARGE SCALE GENOMIC DNA]</scope>
    <source>
        <strain evidence="4">DSM 14675 / JCM 12634 / Mx s8</strain>
    </source>
</reference>
<accession>L7U5K2</accession>
<dbReference type="HOGENOM" id="CLU_076533_2_1_7"/>
<dbReference type="PANTHER" id="PTHR30251:SF4">
    <property type="entry name" value="SLR1668 PROTEIN"/>
    <property type="match status" value="1"/>
</dbReference>
<protein>
    <recommendedName>
        <fullName evidence="2">Pili assembly chaperone N-terminal domain-containing protein</fullName>
    </recommendedName>
</protein>
<organism evidence="3 4">
    <name type="scientific">Myxococcus stipitatus (strain DSM 14675 / JCM 12634 / Mx s8)</name>
    <dbReference type="NCBI Taxonomy" id="1278073"/>
    <lineage>
        <taxon>Bacteria</taxon>
        <taxon>Pseudomonadati</taxon>
        <taxon>Myxococcota</taxon>
        <taxon>Myxococcia</taxon>
        <taxon>Myxococcales</taxon>
        <taxon>Cystobacterineae</taxon>
        <taxon>Myxococcaceae</taxon>
        <taxon>Myxococcus</taxon>
    </lineage>
</organism>
<dbReference type="GO" id="GO:0030288">
    <property type="term" value="C:outer membrane-bounded periplasmic space"/>
    <property type="evidence" value="ECO:0007669"/>
    <property type="project" value="InterPro"/>
</dbReference>
<dbReference type="InterPro" id="IPR013783">
    <property type="entry name" value="Ig-like_fold"/>
</dbReference>
<gene>
    <name evidence="3" type="ordered locus">MYSTI_01788</name>
</gene>
<evidence type="ECO:0000259" key="2">
    <source>
        <dbReference type="Pfam" id="PF00345"/>
    </source>
</evidence>